<keyword evidence="3" id="KW-1185">Reference proteome</keyword>
<dbReference type="AlphaFoldDB" id="A0AAD4M171"/>
<dbReference type="Proteomes" id="UP001203297">
    <property type="component" value="Unassembled WGS sequence"/>
</dbReference>
<evidence type="ECO:0000313" key="2">
    <source>
        <dbReference type="EMBL" id="KAI0297561.1"/>
    </source>
</evidence>
<accession>A0AAD4M171</accession>
<organism evidence="2 3">
    <name type="scientific">Multifurca ochricompacta</name>
    <dbReference type="NCBI Taxonomy" id="376703"/>
    <lineage>
        <taxon>Eukaryota</taxon>
        <taxon>Fungi</taxon>
        <taxon>Dikarya</taxon>
        <taxon>Basidiomycota</taxon>
        <taxon>Agaricomycotina</taxon>
        <taxon>Agaricomycetes</taxon>
        <taxon>Russulales</taxon>
        <taxon>Russulaceae</taxon>
        <taxon>Multifurca</taxon>
    </lineage>
</organism>
<comment type="caution">
    <text evidence="2">The sequence shown here is derived from an EMBL/GenBank/DDBJ whole genome shotgun (WGS) entry which is preliminary data.</text>
</comment>
<proteinExistence type="predicted"/>
<dbReference type="Pfam" id="PF20411">
    <property type="entry name" value="DUF6697"/>
    <property type="match status" value="1"/>
</dbReference>
<dbReference type="EMBL" id="WTXG01000035">
    <property type="protein sequence ID" value="KAI0297561.1"/>
    <property type="molecule type" value="Genomic_DNA"/>
</dbReference>
<gene>
    <name evidence="2" type="ORF">B0F90DRAFT_1738100</name>
</gene>
<feature type="domain" description="DUF6697" evidence="1">
    <location>
        <begin position="86"/>
        <end position="277"/>
    </location>
</feature>
<sequence length="288" mass="32524">MSTFFGMVDVFPRREIVLSSPSRTLVGPGAVCSLSENIWRFPHIVANLCTDNTIRNRAALFRKVGLNNYPLTPSEASRASRTPNMSWRTFSKVFGGTLMAERPCCRRVEGYGNFLCTNNMAQPFAPRFPGEPGVILYFQDADTVETTNEMFHLLVSPSAARADCSLLRYSGIYTRVPLRHTALGADEWLSLSSACRNKWILRLQDGAAPHLRAIHARASLRNTLGHDPSPADVRRWMRKYKEVKTGRWLLNTAFKSGKEKLRFEVVKCVGYDVHLATIIRNEMVVDRV</sequence>
<name>A0AAD4M171_9AGAM</name>
<reference evidence="2" key="1">
    <citation type="journal article" date="2022" name="New Phytol.">
        <title>Evolutionary transition to the ectomycorrhizal habit in the genomes of a hyperdiverse lineage of mushroom-forming fungi.</title>
        <authorList>
            <person name="Looney B."/>
            <person name="Miyauchi S."/>
            <person name="Morin E."/>
            <person name="Drula E."/>
            <person name="Courty P.E."/>
            <person name="Kohler A."/>
            <person name="Kuo A."/>
            <person name="LaButti K."/>
            <person name="Pangilinan J."/>
            <person name="Lipzen A."/>
            <person name="Riley R."/>
            <person name="Andreopoulos W."/>
            <person name="He G."/>
            <person name="Johnson J."/>
            <person name="Nolan M."/>
            <person name="Tritt A."/>
            <person name="Barry K.W."/>
            <person name="Grigoriev I.V."/>
            <person name="Nagy L.G."/>
            <person name="Hibbett D."/>
            <person name="Henrissat B."/>
            <person name="Matheny P.B."/>
            <person name="Labbe J."/>
            <person name="Martin F.M."/>
        </authorList>
    </citation>
    <scope>NUCLEOTIDE SEQUENCE</scope>
    <source>
        <strain evidence="2">BPL690</strain>
    </source>
</reference>
<evidence type="ECO:0000313" key="3">
    <source>
        <dbReference type="Proteomes" id="UP001203297"/>
    </source>
</evidence>
<evidence type="ECO:0000259" key="1">
    <source>
        <dbReference type="Pfam" id="PF20411"/>
    </source>
</evidence>
<protein>
    <recommendedName>
        <fullName evidence="1">DUF6697 domain-containing protein</fullName>
    </recommendedName>
</protein>
<dbReference type="InterPro" id="IPR046520">
    <property type="entry name" value="DUF6697"/>
</dbReference>